<protein>
    <submittedName>
        <fullName evidence="4">Alpha/beta fold hydrolase</fullName>
    </submittedName>
</protein>
<dbReference type="Proteomes" id="UP001165541">
    <property type="component" value="Unassembled WGS sequence"/>
</dbReference>
<dbReference type="PANTHER" id="PTHR10655:SF17">
    <property type="entry name" value="LYSOPHOSPHOLIPASE-LIKE PROTEIN 1"/>
    <property type="match status" value="1"/>
</dbReference>
<proteinExistence type="inferred from homology"/>
<dbReference type="RefSeq" id="WP_251779031.1">
    <property type="nucleotide sequence ID" value="NZ_JAMKFE010000007.1"/>
</dbReference>
<dbReference type="Gene3D" id="3.40.50.1820">
    <property type="entry name" value="alpha/beta hydrolase"/>
    <property type="match status" value="1"/>
</dbReference>
<dbReference type="Pfam" id="PF02230">
    <property type="entry name" value="Abhydrolase_2"/>
    <property type="match status" value="1"/>
</dbReference>
<evidence type="ECO:0000256" key="2">
    <source>
        <dbReference type="ARBA" id="ARBA00022801"/>
    </source>
</evidence>
<comment type="similarity">
    <text evidence="1">Belongs to the AB hydrolase superfamily. AB hydrolase 2 family.</text>
</comment>
<evidence type="ECO:0000313" key="4">
    <source>
        <dbReference type="EMBL" id="MCM5680579.1"/>
    </source>
</evidence>
<name>A0ABT0YQ88_9BURK</name>
<dbReference type="GO" id="GO:0016787">
    <property type="term" value="F:hydrolase activity"/>
    <property type="evidence" value="ECO:0007669"/>
    <property type="project" value="UniProtKB-KW"/>
</dbReference>
<evidence type="ECO:0000256" key="1">
    <source>
        <dbReference type="ARBA" id="ARBA00006499"/>
    </source>
</evidence>
<evidence type="ECO:0000259" key="3">
    <source>
        <dbReference type="Pfam" id="PF02230"/>
    </source>
</evidence>
<sequence length="240" mass="25737">MPTGLGCTPPLAPALLPLSCRLRAGTPGAPLLVLLHGAGSDETSLWPVARPLPRGWNVVLVRAPRPMPRGGFFWYPVHFRRRGVHVDADQVEAALVRLAEFLDRLPQLCRFDAGRVVLAGFSQGAALASALALRQPYRVTGVGMLSGRLLSSVQASSLTSGLLPRLRFFIGHGLHDRVLPMALAVQATRWLRSHGVRVTARAYDAGHEATPAMVAGLTHWLQALASEVPGSKQPGLQRPG</sequence>
<dbReference type="EMBL" id="JAMKFE010000007">
    <property type="protein sequence ID" value="MCM5680579.1"/>
    <property type="molecule type" value="Genomic_DNA"/>
</dbReference>
<dbReference type="InterPro" id="IPR003140">
    <property type="entry name" value="PLipase/COase/thioEstase"/>
</dbReference>
<organism evidence="4 5">
    <name type="scientific">Caldimonas mangrovi</name>
    <dbReference type="NCBI Taxonomy" id="2944811"/>
    <lineage>
        <taxon>Bacteria</taxon>
        <taxon>Pseudomonadati</taxon>
        <taxon>Pseudomonadota</taxon>
        <taxon>Betaproteobacteria</taxon>
        <taxon>Burkholderiales</taxon>
        <taxon>Sphaerotilaceae</taxon>
        <taxon>Caldimonas</taxon>
    </lineage>
</organism>
<keyword evidence="5" id="KW-1185">Reference proteome</keyword>
<dbReference type="SUPFAM" id="SSF53474">
    <property type="entry name" value="alpha/beta-Hydrolases"/>
    <property type="match status" value="1"/>
</dbReference>
<comment type="caution">
    <text evidence="4">The sequence shown here is derived from an EMBL/GenBank/DDBJ whole genome shotgun (WGS) entry which is preliminary data.</text>
</comment>
<evidence type="ECO:0000313" key="5">
    <source>
        <dbReference type="Proteomes" id="UP001165541"/>
    </source>
</evidence>
<dbReference type="PANTHER" id="PTHR10655">
    <property type="entry name" value="LYSOPHOSPHOLIPASE-RELATED"/>
    <property type="match status" value="1"/>
</dbReference>
<keyword evidence="2 4" id="KW-0378">Hydrolase</keyword>
<reference evidence="4" key="1">
    <citation type="submission" date="2022-05" db="EMBL/GenBank/DDBJ databases">
        <title>Schlegelella sp. nov., isolated from mangrove soil.</title>
        <authorList>
            <person name="Liu Y."/>
            <person name="Ge X."/>
            <person name="Liu W."/>
        </authorList>
    </citation>
    <scope>NUCLEOTIDE SEQUENCE</scope>
    <source>
        <strain evidence="4">S2-27</strain>
    </source>
</reference>
<feature type="domain" description="Phospholipase/carboxylesterase/thioesterase" evidence="3">
    <location>
        <begin position="27"/>
        <end position="223"/>
    </location>
</feature>
<accession>A0ABT0YQ88</accession>
<gene>
    <name evidence="4" type="ORF">M8A51_13685</name>
</gene>
<dbReference type="InterPro" id="IPR050565">
    <property type="entry name" value="LYPA1-2/EST-like"/>
</dbReference>
<dbReference type="InterPro" id="IPR029058">
    <property type="entry name" value="AB_hydrolase_fold"/>
</dbReference>